<sequence>MGKISQLDIAFAGSFQARLAVGMDSSAASPTDPYGVYGQKSGGLPATHAFRERPFDRIIRLSNPVDLRNLQVNPWSDTVVRSVNLLVDGKYQSAAPGSTLVGQTVSLGDRARWIEDEGWELEGMILSMGPFLIGRSTANMPGTNVNTIPARQAEYQKQKAARISAPDGAIDPIRLRVLTEMLMTNLKSWSENYTNIGSYDCRLDPGSLVFTAKFGGGATMDTPKNYLWGASLAFSHWDVDALCGRLNGAVGALHKSMSPAGAGVIMGGIPARRQGGPWS</sequence>
<dbReference type="EMBL" id="JARRAG010000002">
    <property type="protein sequence ID" value="MDG3005649.1"/>
    <property type="molecule type" value="Genomic_DNA"/>
</dbReference>
<comment type="caution">
    <text evidence="1">The sequence shown here is derived from an EMBL/GenBank/DDBJ whole genome shotgun (WGS) entry which is preliminary data.</text>
</comment>
<keyword evidence="2" id="KW-1185">Reference proteome</keyword>
<name>A0ABT6FDJ0_9BACT</name>
<evidence type="ECO:0000313" key="2">
    <source>
        <dbReference type="Proteomes" id="UP001216907"/>
    </source>
</evidence>
<reference evidence="1 2" key="1">
    <citation type="submission" date="2023-03" db="EMBL/GenBank/DDBJ databases">
        <title>Paludisphaera mucosa sp. nov. a novel planctomycete from northern fen.</title>
        <authorList>
            <person name="Ivanova A."/>
        </authorList>
    </citation>
    <scope>NUCLEOTIDE SEQUENCE [LARGE SCALE GENOMIC DNA]</scope>
    <source>
        <strain evidence="1 2">Pla2</strain>
    </source>
</reference>
<gene>
    <name evidence="1" type="ORF">PZE19_17820</name>
</gene>
<protein>
    <submittedName>
        <fullName evidence="1">Uncharacterized protein</fullName>
    </submittedName>
</protein>
<accession>A0ABT6FDJ0</accession>
<evidence type="ECO:0000313" key="1">
    <source>
        <dbReference type="EMBL" id="MDG3005649.1"/>
    </source>
</evidence>
<dbReference type="Proteomes" id="UP001216907">
    <property type="component" value="Unassembled WGS sequence"/>
</dbReference>
<dbReference type="RefSeq" id="WP_277861980.1">
    <property type="nucleotide sequence ID" value="NZ_JARRAG010000002.1"/>
</dbReference>
<organism evidence="1 2">
    <name type="scientific">Paludisphaera mucosa</name>
    <dbReference type="NCBI Taxonomy" id="3030827"/>
    <lineage>
        <taxon>Bacteria</taxon>
        <taxon>Pseudomonadati</taxon>
        <taxon>Planctomycetota</taxon>
        <taxon>Planctomycetia</taxon>
        <taxon>Isosphaerales</taxon>
        <taxon>Isosphaeraceae</taxon>
        <taxon>Paludisphaera</taxon>
    </lineage>
</organism>
<proteinExistence type="predicted"/>